<comment type="similarity">
    <text evidence="1">Belongs to the V-ATPase E subunit family.</text>
</comment>
<dbReference type="SUPFAM" id="SSF160527">
    <property type="entry name" value="V-type ATPase subunit E-like"/>
    <property type="match status" value="1"/>
</dbReference>
<reference evidence="4" key="1">
    <citation type="submission" date="2019-08" db="EMBL/GenBank/DDBJ databases">
        <authorList>
            <person name="Kucharzyk K."/>
            <person name="Murdoch R.W."/>
            <person name="Higgins S."/>
            <person name="Loffler F."/>
        </authorList>
    </citation>
    <scope>NUCLEOTIDE SEQUENCE</scope>
</reference>
<dbReference type="Pfam" id="PF01991">
    <property type="entry name" value="vATP-synt_E"/>
    <property type="match status" value="1"/>
</dbReference>
<dbReference type="InterPro" id="IPR002842">
    <property type="entry name" value="ATPase_V1_Esu"/>
</dbReference>
<evidence type="ECO:0000313" key="4">
    <source>
        <dbReference type="EMBL" id="MPM08688.1"/>
    </source>
</evidence>
<accession>A0A644WYZ0</accession>
<name>A0A644WYZ0_9ZZZZ</name>
<dbReference type="GO" id="GO:0033178">
    <property type="term" value="C:proton-transporting two-sector ATPase complex, catalytic domain"/>
    <property type="evidence" value="ECO:0007669"/>
    <property type="project" value="InterPro"/>
</dbReference>
<dbReference type="GO" id="GO:0046961">
    <property type="term" value="F:proton-transporting ATPase activity, rotational mechanism"/>
    <property type="evidence" value="ECO:0007669"/>
    <property type="project" value="InterPro"/>
</dbReference>
<dbReference type="Gene3D" id="3.30.2320.30">
    <property type="entry name" value="ATP synthase, E subunit, C-terminal"/>
    <property type="match status" value="1"/>
</dbReference>
<proteinExistence type="inferred from homology"/>
<evidence type="ECO:0000256" key="1">
    <source>
        <dbReference type="ARBA" id="ARBA00005901"/>
    </source>
</evidence>
<gene>
    <name evidence="4" type="primary">atpE_22</name>
    <name evidence="4" type="ORF">SDC9_55002</name>
</gene>
<dbReference type="HAMAP" id="MF_00311">
    <property type="entry name" value="ATP_synth_E_arch"/>
    <property type="match status" value="1"/>
</dbReference>
<keyword evidence="3" id="KW-0406">Ion transport</keyword>
<dbReference type="InterPro" id="IPR038495">
    <property type="entry name" value="ATPase_E_C"/>
</dbReference>
<dbReference type="AlphaFoldDB" id="A0A644WYZ0"/>
<comment type="caution">
    <text evidence="4">The sequence shown here is derived from an EMBL/GenBank/DDBJ whole genome shotgun (WGS) entry which is preliminary data.</text>
</comment>
<dbReference type="EMBL" id="VSSQ01001480">
    <property type="protein sequence ID" value="MPM08688.1"/>
    <property type="molecule type" value="Genomic_DNA"/>
</dbReference>
<keyword evidence="2" id="KW-0813">Transport</keyword>
<evidence type="ECO:0000256" key="3">
    <source>
        <dbReference type="ARBA" id="ARBA00023065"/>
    </source>
</evidence>
<sequence>MNGIEKITDRIAADTQAEIDRLLAGAQTEAEKITAKYRTQADHEAADARAKNEKAAAEREERLVSVAQMEARKDLLSARQSQVETAFNLALEKLCAMSEERYIAVAADLLAQAATEGRGEVVFSPADREKVGQAAVDAANKKLNGKLTLSDQTRALKGGFILVDGSVEVNCTFDTLVRLQRGEMAGEVARILFPEA</sequence>
<evidence type="ECO:0000256" key="2">
    <source>
        <dbReference type="ARBA" id="ARBA00022448"/>
    </source>
</evidence>
<protein>
    <submittedName>
        <fullName evidence="4">V-type proton ATPase subunit E</fullName>
    </submittedName>
</protein>
<organism evidence="4">
    <name type="scientific">bioreactor metagenome</name>
    <dbReference type="NCBI Taxonomy" id="1076179"/>
    <lineage>
        <taxon>unclassified sequences</taxon>
        <taxon>metagenomes</taxon>
        <taxon>ecological metagenomes</taxon>
    </lineage>
</organism>